<protein>
    <submittedName>
        <fullName evidence="3">Uncharacterized protein</fullName>
    </submittedName>
</protein>
<sequence length="140" mass="14814">MSRRVYIHHAPALDGRRRAVVIGACAFVAVIVLAVQARLTFSEYTIAQAREEFVSLSEGVRTGATEVAPTSEDIAEVKDAVEQTRDAFTQQFELQTQLNAAAAAAAEGLAAGETEIAPSSETPTVPATEQPSQPETSTTP</sequence>
<gene>
    <name evidence="3" type="ORF">UY72_C0014G0002</name>
</gene>
<dbReference type="EMBL" id="LCRD01000014">
    <property type="protein sequence ID" value="KKW30340.1"/>
    <property type="molecule type" value="Genomic_DNA"/>
</dbReference>
<dbReference type="AlphaFoldDB" id="A0A0G1XHF3"/>
<evidence type="ECO:0000256" key="2">
    <source>
        <dbReference type="SAM" id="Phobius"/>
    </source>
</evidence>
<keyword evidence="2" id="KW-0472">Membrane</keyword>
<dbReference type="Proteomes" id="UP000034846">
    <property type="component" value="Unassembled WGS sequence"/>
</dbReference>
<feature type="compositionally biased region" description="Polar residues" evidence="1">
    <location>
        <begin position="117"/>
        <end position="140"/>
    </location>
</feature>
<evidence type="ECO:0000313" key="4">
    <source>
        <dbReference type="Proteomes" id="UP000034846"/>
    </source>
</evidence>
<proteinExistence type="predicted"/>
<accession>A0A0G1XHF3</accession>
<name>A0A0G1XHF3_9BACT</name>
<comment type="caution">
    <text evidence="3">The sequence shown here is derived from an EMBL/GenBank/DDBJ whole genome shotgun (WGS) entry which is preliminary data.</text>
</comment>
<feature type="transmembrane region" description="Helical" evidence="2">
    <location>
        <begin position="20"/>
        <end position="41"/>
    </location>
</feature>
<keyword evidence="2" id="KW-0812">Transmembrane</keyword>
<evidence type="ECO:0000256" key="1">
    <source>
        <dbReference type="SAM" id="MobiDB-lite"/>
    </source>
</evidence>
<feature type="region of interest" description="Disordered" evidence="1">
    <location>
        <begin position="109"/>
        <end position="140"/>
    </location>
</feature>
<organism evidence="3 4">
    <name type="scientific">Candidatus Uhrbacteria bacterium GW2011_GWD2_52_7</name>
    <dbReference type="NCBI Taxonomy" id="1618989"/>
    <lineage>
        <taxon>Bacteria</taxon>
        <taxon>Candidatus Uhriibacteriota</taxon>
    </lineage>
</organism>
<keyword evidence="2" id="KW-1133">Transmembrane helix</keyword>
<evidence type="ECO:0000313" key="3">
    <source>
        <dbReference type="EMBL" id="KKW30340.1"/>
    </source>
</evidence>
<reference evidence="3 4" key="1">
    <citation type="journal article" date="2015" name="Nature">
        <title>rRNA introns, odd ribosomes, and small enigmatic genomes across a large radiation of phyla.</title>
        <authorList>
            <person name="Brown C.T."/>
            <person name="Hug L.A."/>
            <person name="Thomas B.C."/>
            <person name="Sharon I."/>
            <person name="Castelle C.J."/>
            <person name="Singh A."/>
            <person name="Wilkins M.J."/>
            <person name="Williams K.H."/>
            <person name="Banfield J.F."/>
        </authorList>
    </citation>
    <scope>NUCLEOTIDE SEQUENCE [LARGE SCALE GENOMIC DNA]</scope>
</reference>